<dbReference type="Proteomes" id="UP000266340">
    <property type="component" value="Unassembled WGS sequence"/>
</dbReference>
<dbReference type="GO" id="GO:0030435">
    <property type="term" value="P:sporulation resulting in formation of a cellular spore"/>
    <property type="evidence" value="ECO:0007669"/>
    <property type="project" value="InterPro"/>
</dbReference>
<evidence type="ECO:0000259" key="1">
    <source>
        <dbReference type="PROSITE" id="PS51724"/>
    </source>
</evidence>
<organism evidence="2 3">
    <name type="scientific">Cohnella faecalis</name>
    <dbReference type="NCBI Taxonomy" id="2315694"/>
    <lineage>
        <taxon>Bacteria</taxon>
        <taxon>Bacillati</taxon>
        <taxon>Bacillota</taxon>
        <taxon>Bacilli</taxon>
        <taxon>Bacillales</taxon>
        <taxon>Paenibacillaceae</taxon>
        <taxon>Cohnella</taxon>
    </lineage>
</organism>
<sequence>MEARPLMTNDGNRFFKRILLLASAALIASSGSTGIVSYGAGTFSVPSQIRVGLFLNLGAGKFQSLTNAATLQSAGGLKLLWREPGGSYNIGNAAPGQSIRFALDGYKALVLETGDLSGAIAALKKMQASSSAAFITKVTKRGAPVYQVTEGVYSTAAAASTALEKWKNAGVAASVTALAPPKIAGPWAVEAGPYGSMAEASAAADRLGAAGLDAFVTLKLQSGGIAFGVRIGQESSAAALPALQQAAAAAGAPNVVIPEPSAKYAVVRNDMTVNGAAGSPMQLYAVPLAAGVTLRADPAADAPIQLVERSKRNYRGSMEASALNGSLAIINEVGLEPYLYSVVGAEVGSGWPAEAQKAQAVAARSYAVSSGMGFQIANVVDTTLSQAYNGTSSENANSTSGVNATAGEVVISGGKVFNAMFSSNAGGITADSKTEVWGNDVPGLASAVISPDSGAGAGQLNWYNVLLASGQTGYIREDLLVDDGQKNAAGLKLLRVKGEATTVRTKPIIDNTIAPVDKLSAGTIVVSLDKVPANGDYSWIEGPYTSEQMAALAKFVNATGPVKTVEITGVGPSGRITEVTVNGVPYKPSSPYGFRAAFGGLKSTLISVEQTGKYTVLDGNGTKRELPQAVGAVHVIDGDGNVSPSDGNLVIMDDKAQVRVVTGEPTFVIHGKGNGHGLGMSQWGARGLAEQGYDYKSILLYYYKNVTIEKDAAI</sequence>
<evidence type="ECO:0000313" key="2">
    <source>
        <dbReference type="EMBL" id="RIE00530.1"/>
    </source>
</evidence>
<dbReference type="AlphaFoldDB" id="A0A398CCU2"/>
<dbReference type="GO" id="GO:0042834">
    <property type="term" value="F:peptidoglycan binding"/>
    <property type="evidence" value="ECO:0007669"/>
    <property type="project" value="InterPro"/>
</dbReference>
<dbReference type="Gene3D" id="3.30.70.1070">
    <property type="entry name" value="Sporulation related repeat"/>
    <property type="match status" value="1"/>
</dbReference>
<dbReference type="SUPFAM" id="SSF110997">
    <property type="entry name" value="Sporulation related repeat"/>
    <property type="match status" value="1"/>
</dbReference>
<evidence type="ECO:0000313" key="3">
    <source>
        <dbReference type="Proteomes" id="UP000266340"/>
    </source>
</evidence>
<gene>
    <name evidence="2" type="ORF">D3H35_27690</name>
</gene>
<dbReference type="InterPro" id="IPR007730">
    <property type="entry name" value="SPOR-like_dom"/>
</dbReference>
<reference evidence="2 3" key="1">
    <citation type="submission" date="2018-09" db="EMBL/GenBank/DDBJ databases">
        <title>Cohnella cavernae sp. nov., isolated from a karst cave.</title>
        <authorList>
            <person name="Zhu H."/>
        </authorList>
    </citation>
    <scope>NUCLEOTIDE SEQUENCE [LARGE SCALE GENOMIC DNA]</scope>
    <source>
        <strain evidence="2 3">K2E09-144</strain>
    </source>
</reference>
<dbReference type="InterPro" id="IPR036680">
    <property type="entry name" value="SPOR-like_sf"/>
</dbReference>
<dbReference type="Pfam" id="PF05036">
    <property type="entry name" value="SPOR"/>
    <property type="match status" value="1"/>
</dbReference>
<keyword evidence="3" id="KW-1185">Reference proteome</keyword>
<dbReference type="EMBL" id="QXJM01000052">
    <property type="protein sequence ID" value="RIE00530.1"/>
    <property type="molecule type" value="Genomic_DNA"/>
</dbReference>
<dbReference type="InterPro" id="IPR013693">
    <property type="entry name" value="SpoIID/LytB_N"/>
</dbReference>
<dbReference type="PROSITE" id="PS51724">
    <property type="entry name" value="SPOR"/>
    <property type="match status" value="1"/>
</dbReference>
<comment type="caution">
    <text evidence="2">The sequence shown here is derived from an EMBL/GenBank/DDBJ whole genome shotgun (WGS) entry which is preliminary data.</text>
</comment>
<name>A0A398CCU2_9BACL</name>
<proteinExistence type="predicted"/>
<dbReference type="Pfam" id="PF08486">
    <property type="entry name" value="SpoIID"/>
    <property type="match status" value="1"/>
</dbReference>
<dbReference type="InterPro" id="IPR013486">
    <property type="entry name" value="SpoIID/LytB"/>
</dbReference>
<accession>A0A398CCU2</accession>
<dbReference type="NCBIfam" id="TIGR02669">
    <property type="entry name" value="SpoIID_LytB"/>
    <property type="match status" value="1"/>
</dbReference>
<feature type="domain" description="SPOR" evidence="1">
    <location>
        <begin position="140"/>
        <end position="219"/>
    </location>
</feature>
<protein>
    <submittedName>
        <fullName evidence="2">SpoIID/LytB domain-containing protein</fullName>
    </submittedName>
</protein>